<dbReference type="Proteomes" id="UP000182719">
    <property type="component" value="Unassembled WGS sequence"/>
</dbReference>
<organism evidence="2 3">
    <name type="scientific">Stigmatella aurantiaca</name>
    <dbReference type="NCBI Taxonomy" id="41"/>
    <lineage>
        <taxon>Bacteria</taxon>
        <taxon>Pseudomonadati</taxon>
        <taxon>Myxococcota</taxon>
        <taxon>Myxococcia</taxon>
        <taxon>Myxococcales</taxon>
        <taxon>Cystobacterineae</taxon>
        <taxon>Archangiaceae</taxon>
        <taxon>Stigmatella</taxon>
    </lineage>
</organism>
<dbReference type="EMBL" id="FOAP01000018">
    <property type="protein sequence ID" value="SEM51648.1"/>
    <property type="molecule type" value="Genomic_DNA"/>
</dbReference>
<keyword evidence="3" id="KW-1185">Reference proteome</keyword>
<dbReference type="InterPro" id="IPR001466">
    <property type="entry name" value="Beta-lactam-related"/>
</dbReference>
<dbReference type="PANTHER" id="PTHR46825:SF9">
    <property type="entry name" value="BETA-LACTAMASE-RELATED DOMAIN-CONTAINING PROTEIN"/>
    <property type="match status" value="1"/>
</dbReference>
<dbReference type="RefSeq" id="WP_075009514.1">
    <property type="nucleotide sequence ID" value="NZ_FOAP01000018.1"/>
</dbReference>
<evidence type="ECO:0000313" key="3">
    <source>
        <dbReference type="Proteomes" id="UP000182719"/>
    </source>
</evidence>
<dbReference type="AlphaFoldDB" id="A0A1H7Z275"/>
<evidence type="ECO:0000313" key="2">
    <source>
        <dbReference type="EMBL" id="SEM51648.1"/>
    </source>
</evidence>
<dbReference type="Gene3D" id="3.40.710.10">
    <property type="entry name" value="DD-peptidase/beta-lactamase superfamily"/>
    <property type="match status" value="1"/>
</dbReference>
<feature type="domain" description="Beta-lactamase-related" evidence="1">
    <location>
        <begin position="7"/>
        <end position="217"/>
    </location>
</feature>
<dbReference type="Pfam" id="PF00144">
    <property type="entry name" value="Beta-lactamase"/>
    <property type="match status" value="1"/>
</dbReference>
<reference evidence="3" key="1">
    <citation type="submission" date="2016-10" db="EMBL/GenBank/DDBJ databases">
        <authorList>
            <person name="Varghese N."/>
            <person name="Submissions S."/>
        </authorList>
    </citation>
    <scope>NUCLEOTIDE SEQUENCE [LARGE SCALE GENOMIC DNA]</scope>
    <source>
        <strain evidence="3">DSM 17044</strain>
    </source>
</reference>
<dbReference type="InterPro" id="IPR012338">
    <property type="entry name" value="Beta-lactam/transpept-like"/>
</dbReference>
<protein>
    <submittedName>
        <fullName evidence="2">Beta-lactamase</fullName>
    </submittedName>
</protein>
<name>A0A1H7Z275_STIAU</name>
<dbReference type="PANTHER" id="PTHR46825">
    <property type="entry name" value="D-ALANYL-D-ALANINE-CARBOXYPEPTIDASE/ENDOPEPTIDASE AMPH"/>
    <property type="match status" value="1"/>
</dbReference>
<proteinExistence type="predicted"/>
<evidence type="ECO:0000259" key="1">
    <source>
        <dbReference type="Pfam" id="PF00144"/>
    </source>
</evidence>
<dbReference type="SUPFAM" id="SSF56601">
    <property type="entry name" value="beta-lactamase/transpeptidase-like"/>
    <property type="match status" value="1"/>
</dbReference>
<sequence length="226" mass="23832">MTQLHQKLEEEVAASRFSGAVLVAKEETVLFRAAYGSQDAGKEFAVTPATRFCIGSMGKMFTAVAILQLVQDGRLCLTDTVASLLPSYPDTALARLYDAHAAELQTLAGFIRLFGAREAAFPPGSRWGYSNFGFILLGAIIEQVSGLNWEASLERSVFLPAGMPATSAAASASATASPCTGAARTGLRPLPFYAGLHAGGGYSTIDDLHRFGMALRITATVAAHRA</sequence>
<gene>
    <name evidence="2" type="ORF">SAMN05444354_11812</name>
</gene>
<accession>A0A1H7Z275</accession>
<dbReference type="InterPro" id="IPR050491">
    <property type="entry name" value="AmpC-like"/>
</dbReference>